<gene>
    <name evidence="1" type="ORF">O6H91_16G054800</name>
</gene>
<sequence>MAKDGNRCEMSSPLEALMTTLNGSIADMQALIPLRGVPAEAHASLLQSMDVTMKQIELQLKTIEAHLKAETEALPKARAMTDLAAKQQKKLLHMFENLPPNLRGVDAIPNQSLCSFTGPAMSNYSPLVPAGARIPKEKKGKGPPPRRYVTEEELASLSSYMRGRVNLEKVNAAIDEMVVLAEANSQLVSAPRKKLGEDVIEKVLELRDIASSDSVKGKHFFLESDMRGPVLRMDTTGKAILTIFRHLGRISEFRIGRHRVFVITNSQP</sequence>
<evidence type="ECO:0000313" key="2">
    <source>
        <dbReference type="Proteomes" id="UP001162992"/>
    </source>
</evidence>
<proteinExistence type="predicted"/>
<reference evidence="2" key="1">
    <citation type="journal article" date="2024" name="Proc. Natl. Acad. Sci. U.S.A.">
        <title>Extraordinary preservation of gene collinearity over three hundred million years revealed in homosporous lycophytes.</title>
        <authorList>
            <person name="Li C."/>
            <person name="Wickell D."/>
            <person name="Kuo L.Y."/>
            <person name="Chen X."/>
            <person name="Nie B."/>
            <person name="Liao X."/>
            <person name="Peng D."/>
            <person name="Ji J."/>
            <person name="Jenkins J."/>
            <person name="Williams M."/>
            <person name="Shu S."/>
            <person name="Plott C."/>
            <person name="Barry K."/>
            <person name="Rajasekar S."/>
            <person name="Grimwood J."/>
            <person name="Han X."/>
            <person name="Sun S."/>
            <person name="Hou Z."/>
            <person name="He W."/>
            <person name="Dai G."/>
            <person name="Sun C."/>
            <person name="Schmutz J."/>
            <person name="Leebens-Mack J.H."/>
            <person name="Li F.W."/>
            <person name="Wang L."/>
        </authorList>
    </citation>
    <scope>NUCLEOTIDE SEQUENCE [LARGE SCALE GENOMIC DNA]</scope>
    <source>
        <strain evidence="2">cv. PW_Plant_1</strain>
    </source>
</reference>
<keyword evidence="2" id="KW-1185">Reference proteome</keyword>
<organism evidence="1 2">
    <name type="scientific">Diphasiastrum complanatum</name>
    <name type="common">Issler's clubmoss</name>
    <name type="synonym">Lycopodium complanatum</name>
    <dbReference type="NCBI Taxonomy" id="34168"/>
    <lineage>
        <taxon>Eukaryota</taxon>
        <taxon>Viridiplantae</taxon>
        <taxon>Streptophyta</taxon>
        <taxon>Embryophyta</taxon>
        <taxon>Tracheophyta</taxon>
        <taxon>Lycopodiopsida</taxon>
        <taxon>Lycopodiales</taxon>
        <taxon>Lycopodiaceae</taxon>
        <taxon>Lycopodioideae</taxon>
        <taxon>Diphasiastrum</taxon>
    </lineage>
</organism>
<comment type="caution">
    <text evidence="1">The sequence shown here is derived from an EMBL/GenBank/DDBJ whole genome shotgun (WGS) entry which is preliminary data.</text>
</comment>
<protein>
    <submittedName>
        <fullName evidence="1">Uncharacterized protein</fullName>
    </submittedName>
</protein>
<evidence type="ECO:0000313" key="1">
    <source>
        <dbReference type="EMBL" id="KAJ7527449.1"/>
    </source>
</evidence>
<name>A0ACC2BCF6_DIPCM</name>
<dbReference type="Proteomes" id="UP001162992">
    <property type="component" value="Chromosome 16"/>
</dbReference>
<accession>A0ACC2BCF6</accession>
<dbReference type="EMBL" id="CM055107">
    <property type="protein sequence ID" value="KAJ7527449.1"/>
    <property type="molecule type" value="Genomic_DNA"/>
</dbReference>